<sequence length="438" mass="50235">MLIAPKFWKELSSAPDDVVSSAIANTETMQFKWTLQEDLLFKNFHVDKPLTKLTRSLGARLPDIIEEAQMAISAYLGPFDDWKAIPVSDSSFKVIARTANRLFFGPELARNEEFLKLSIEYTTILFGGANLIKNYPGILKTLVLRWRTDIVAANRLAKKHLAPVFKARMAEKKRYADQGQPEIWDKMKPDDSVQWVLDASPPEELNNLTSLTNRMLHINVAAVHTSTDNFLNTMQVLSLMPELQQELREEILEIFTRDGGWTKQTLAHLKKVDSVMTETARYCPGASTRTKRRVIKDFRLSDGTLIPRGLTVFWNSAPYATDPEAVENGDKFDPLRFYKMRLEPGQENQHQWVMFSQVNTTFGTGRHACPGRFFAANEVKTVLVLFLMRYEWRMASNHTIQDIFQGTWHNELRAARQDVVLEFKSLAMEMPEILKGIF</sequence>
<keyword evidence="6 10" id="KW-0560">Oxidoreductase</keyword>
<dbReference type="InterPro" id="IPR002403">
    <property type="entry name" value="Cyt_P450_E_grp-IV"/>
</dbReference>
<dbReference type="PROSITE" id="PS00086">
    <property type="entry name" value="CYTOCHROME_P450"/>
    <property type="match status" value="1"/>
</dbReference>
<dbReference type="InterPro" id="IPR036396">
    <property type="entry name" value="Cyt_P450_sf"/>
</dbReference>
<keyword evidence="7 9" id="KW-0408">Iron</keyword>
<evidence type="ECO:0000256" key="2">
    <source>
        <dbReference type="ARBA" id="ARBA00004167"/>
    </source>
</evidence>
<keyword evidence="12" id="KW-1185">Reference proteome</keyword>
<protein>
    <submittedName>
        <fullName evidence="11">Uncharacterized protein</fullName>
    </submittedName>
</protein>
<dbReference type="Proteomes" id="UP000287124">
    <property type="component" value="Unassembled WGS sequence"/>
</dbReference>
<keyword evidence="5 9" id="KW-0479">Metal-binding</keyword>
<comment type="subcellular location">
    <subcellularLocation>
        <location evidence="2">Membrane</location>
        <topology evidence="2">Single-pass membrane protein</topology>
    </subcellularLocation>
</comment>
<comment type="similarity">
    <text evidence="3 10">Belongs to the cytochrome P450 family.</text>
</comment>
<comment type="cofactor">
    <cofactor evidence="1 9">
        <name>heme</name>
        <dbReference type="ChEBI" id="CHEBI:30413"/>
    </cofactor>
</comment>
<dbReference type="PRINTS" id="PR00465">
    <property type="entry name" value="EP450IV"/>
</dbReference>
<dbReference type="Pfam" id="PF00067">
    <property type="entry name" value="p450"/>
    <property type="match status" value="1"/>
</dbReference>
<dbReference type="Gene3D" id="1.10.630.10">
    <property type="entry name" value="Cytochrome P450"/>
    <property type="match status" value="1"/>
</dbReference>
<dbReference type="GO" id="GO:0020037">
    <property type="term" value="F:heme binding"/>
    <property type="evidence" value="ECO:0007669"/>
    <property type="project" value="InterPro"/>
</dbReference>
<evidence type="ECO:0000256" key="7">
    <source>
        <dbReference type="ARBA" id="ARBA00023004"/>
    </source>
</evidence>
<name>A0A430L7Q9_9HYPO</name>
<reference evidence="11 12" key="1">
    <citation type="submission" date="2017-06" db="EMBL/GenBank/DDBJ databases">
        <title>Comparative genomic analysis of Ambrosia Fusariam Clade fungi.</title>
        <authorList>
            <person name="Stajich J.E."/>
            <person name="Carrillo J."/>
            <person name="Kijimoto T."/>
            <person name="Eskalen A."/>
            <person name="O'Donnell K."/>
            <person name="Kasson M."/>
        </authorList>
    </citation>
    <scope>NUCLEOTIDE SEQUENCE [LARGE SCALE GENOMIC DNA]</scope>
    <source>
        <strain evidence="11 12">UCR1854</strain>
    </source>
</reference>
<evidence type="ECO:0000313" key="11">
    <source>
        <dbReference type="EMBL" id="RTE71752.1"/>
    </source>
</evidence>
<dbReference type="EMBL" id="MIKF01000352">
    <property type="protein sequence ID" value="RTE71752.1"/>
    <property type="molecule type" value="Genomic_DNA"/>
</dbReference>
<keyword evidence="8 10" id="KW-0503">Monooxygenase</keyword>
<comment type="caution">
    <text evidence="11">The sequence shown here is derived from an EMBL/GenBank/DDBJ whole genome shotgun (WGS) entry which is preliminary data.</text>
</comment>
<evidence type="ECO:0000256" key="8">
    <source>
        <dbReference type="ARBA" id="ARBA00023033"/>
    </source>
</evidence>
<dbReference type="AlphaFoldDB" id="A0A430L7Q9"/>
<organism evidence="11 12">
    <name type="scientific">Fusarium euwallaceae</name>
    <dbReference type="NCBI Taxonomy" id="1147111"/>
    <lineage>
        <taxon>Eukaryota</taxon>
        <taxon>Fungi</taxon>
        <taxon>Dikarya</taxon>
        <taxon>Ascomycota</taxon>
        <taxon>Pezizomycotina</taxon>
        <taxon>Sordariomycetes</taxon>
        <taxon>Hypocreomycetidae</taxon>
        <taxon>Hypocreales</taxon>
        <taxon>Nectriaceae</taxon>
        <taxon>Fusarium</taxon>
        <taxon>Fusarium solani species complex</taxon>
    </lineage>
</organism>
<evidence type="ECO:0000256" key="6">
    <source>
        <dbReference type="ARBA" id="ARBA00023002"/>
    </source>
</evidence>
<dbReference type="GO" id="GO:0004497">
    <property type="term" value="F:monooxygenase activity"/>
    <property type="evidence" value="ECO:0007669"/>
    <property type="project" value="UniProtKB-KW"/>
</dbReference>
<feature type="binding site" description="axial binding residue" evidence="9">
    <location>
        <position position="369"/>
    </location>
    <ligand>
        <name>heme</name>
        <dbReference type="ChEBI" id="CHEBI:30413"/>
    </ligand>
    <ligandPart>
        <name>Fe</name>
        <dbReference type="ChEBI" id="CHEBI:18248"/>
    </ligandPart>
</feature>
<dbReference type="InterPro" id="IPR001128">
    <property type="entry name" value="Cyt_P450"/>
</dbReference>
<proteinExistence type="inferred from homology"/>
<evidence type="ECO:0000256" key="1">
    <source>
        <dbReference type="ARBA" id="ARBA00001971"/>
    </source>
</evidence>
<gene>
    <name evidence="11" type="ORF">BHE90_013839</name>
</gene>
<dbReference type="InterPro" id="IPR017972">
    <property type="entry name" value="Cyt_P450_CS"/>
</dbReference>
<dbReference type="GO" id="GO:0016020">
    <property type="term" value="C:membrane"/>
    <property type="evidence" value="ECO:0007669"/>
    <property type="project" value="UniProtKB-SubCell"/>
</dbReference>
<evidence type="ECO:0000313" key="12">
    <source>
        <dbReference type="Proteomes" id="UP000287124"/>
    </source>
</evidence>
<evidence type="ECO:0000256" key="5">
    <source>
        <dbReference type="ARBA" id="ARBA00022723"/>
    </source>
</evidence>
<accession>A0A430L7Q9</accession>
<dbReference type="GO" id="GO:0016705">
    <property type="term" value="F:oxidoreductase activity, acting on paired donors, with incorporation or reduction of molecular oxygen"/>
    <property type="evidence" value="ECO:0007669"/>
    <property type="project" value="InterPro"/>
</dbReference>
<keyword evidence="4 9" id="KW-0349">Heme</keyword>
<dbReference type="CDD" id="cd11041">
    <property type="entry name" value="CYP503A1-like"/>
    <property type="match status" value="1"/>
</dbReference>
<evidence type="ECO:0000256" key="4">
    <source>
        <dbReference type="ARBA" id="ARBA00022617"/>
    </source>
</evidence>
<evidence type="ECO:0000256" key="10">
    <source>
        <dbReference type="RuleBase" id="RU000461"/>
    </source>
</evidence>
<dbReference type="PANTHER" id="PTHR46206">
    <property type="entry name" value="CYTOCHROME P450"/>
    <property type="match status" value="1"/>
</dbReference>
<evidence type="ECO:0000256" key="9">
    <source>
        <dbReference type="PIRSR" id="PIRSR602403-1"/>
    </source>
</evidence>
<evidence type="ECO:0000256" key="3">
    <source>
        <dbReference type="ARBA" id="ARBA00010617"/>
    </source>
</evidence>
<dbReference type="PANTHER" id="PTHR46206:SF6">
    <property type="entry name" value="CYTOCHROME P450 MONOOXYGENASE AN1598-RELATED"/>
    <property type="match status" value="1"/>
</dbReference>
<dbReference type="SUPFAM" id="SSF48264">
    <property type="entry name" value="Cytochrome P450"/>
    <property type="match status" value="1"/>
</dbReference>
<dbReference type="GO" id="GO:0005506">
    <property type="term" value="F:iron ion binding"/>
    <property type="evidence" value="ECO:0007669"/>
    <property type="project" value="InterPro"/>
</dbReference>